<evidence type="ECO:0000313" key="2">
    <source>
        <dbReference type="Proteomes" id="UP000324832"/>
    </source>
</evidence>
<organism evidence="1 2">
    <name type="scientific">Leptidea sinapis</name>
    <dbReference type="NCBI Taxonomy" id="189913"/>
    <lineage>
        <taxon>Eukaryota</taxon>
        <taxon>Metazoa</taxon>
        <taxon>Ecdysozoa</taxon>
        <taxon>Arthropoda</taxon>
        <taxon>Hexapoda</taxon>
        <taxon>Insecta</taxon>
        <taxon>Pterygota</taxon>
        <taxon>Neoptera</taxon>
        <taxon>Endopterygota</taxon>
        <taxon>Lepidoptera</taxon>
        <taxon>Glossata</taxon>
        <taxon>Ditrysia</taxon>
        <taxon>Papilionoidea</taxon>
        <taxon>Pieridae</taxon>
        <taxon>Dismorphiinae</taxon>
        <taxon>Leptidea</taxon>
    </lineage>
</organism>
<accession>A0A5E4QGY8</accession>
<gene>
    <name evidence="1" type="ORF">LSINAPIS_LOCUS8175</name>
</gene>
<name>A0A5E4QGY8_9NEOP</name>
<reference evidence="1 2" key="1">
    <citation type="submission" date="2017-07" db="EMBL/GenBank/DDBJ databases">
        <authorList>
            <person name="Talla V."/>
            <person name="Backstrom N."/>
        </authorList>
    </citation>
    <scope>NUCLEOTIDE SEQUENCE [LARGE SCALE GENOMIC DNA]</scope>
</reference>
<sequence length="203" mass="24270">MRNPRRHPELQAFNKLQLHPQRIVQLWWDSQSTEYFEILVDIFKSVIVYELMQPVVRANKKINFTHSVIQILNTLTTLNKINFTNPKKPKISAECFYIEDLCNYVDIATDYINWLSDQNSTQPHLCNYAFLFDVQCKSLLLKIDQQLQMQMAVSRATTMMFTRLFVDPTYEYHRDQFLNLTVSRNHIVRDTMLQISRVCWRRS</sequence>
<keyword evidence="2" id="KW-1185">Reference proteome</keyword>
<protein>
    <submittedName>
        <fullName evidence="1">Uncharacterized protein</fullName>
    </submittedName>
</protein>
<dbReference type="EMBL" id="FZQP02002868">
    <property type="protein sequence ID" value="VVC96742.1"/>
    <property type="molecule type" value="Genomic_DNA"/>
</dbReference>
<dbReference type="AlphaFoldDB" id="A0A5E4QGY8"/>
<evidence type="ECO:0000313" key="1">
    <source>
        <dbReference type="EMBL" id="VVC96742.1"/>
    </source>
</evidence>
<dbReference type="Proteomes" id="UP000324832">
    <property type="component" value="Unassembled WGS sequence"/>
</dbReference>
<proteinExistence type="predicted"/>